<dbReference type="Proteomes" id="UP000834106">
    <property type="component" value="Chromosome 22"/>
</dbReference>
<evidence type="ECO:0000313" key="2">
    <source>
        <dbReference type="Proteomes" id="UP000834106"/>
    </source>
</evidence>
<sequence>METLFRPFPLLHCTFSSNSSLSSPNPNIPSRKVHQRVQSSKFPSFLDLEPVLKPEPVDFDLSCFCIVQNDHKGHHLPDYADSSAYLSVMETLFRPFPLLHCTSSSNSSLSSPNPNIPSRKVHRRVQSSKFPSFHGTGPAGLRLSEQASRYEIKVCCVDSSHFLCGQTITVCWVDEFESLGLEDCLDNTWPMTCVFLNDHKTKYLKLKFLGGYMANDVEFHKAKGWKVEHEEFESSIICDDGTELKASLIVDASGFASVLIEYDKQRNPGYQIAHGILAQVDYHPFDFDKMVLMDWRDSRLGNGPTLRASNSSFPTFLYIMPFYSNLIFLEETPLVSRPV</sequence>
<organism evidence="1 2">
    <name type="scientific">Fraxinus pennsylvanica</name>
    <dbReference type="NCBI Taxonomy" id="56036"/>
    <lineage>
        <taxon>Eukaryota</taxon>
        <taxon>Viridiplantae</taxon>
        <taxon>Streptophyta</taxon>
        <taxon>Embryophyta</taxon>
        <taxon>Tracheophyta</taxon>
        <taxon>Spermatophyta</taxon>
        <taxon>Magnoliopsida</taxon>
        <taxon>eudicotyledons</taxon>
        <taxon>Gunneridae</taxon>
        <taxon>Pentapetalae</taxon>
        <taxon>asterids</taxon>
        <taxon>lamiids</taxon>
        <taxon>Lamiales</taxon>
        <taxon>Oleaceae</taxon>
        <taxon>Oleeae</taxon>
        <taxon>Fraxinus</taxon>
    </lineage>
</organism>
<proteinExistence type="predicted"/>
<name>A0AAD2ADW7_9LAMI</name>
<keyword evidence="2" id="KW-1185">Reference proteome</keyword>
<dbReference type="InterPro" id="IPR036188">
    <property type="entry name" value="FAD/NAD-bd_sf"/>
</dbReference>
<dbReference type="PANTHER" id="PTHR39757">
    <property type="match status" value="1"/>
</dbReference>
<dbReference type="AlphaFoldDB" id="A0AAD2ADW7"/>
<accession>A0AAD2ADW7</accession>
<gene>
    <name evidence="1" type="ORF">FPE_LOCUS33284</name>
</gene>
<reference evidence="1" key="1">
    <citation type="submission" date="2023-05" db="EMBL/GenBank/DDBJ databases">
        <authorList>
            <person name="Huff M."/>
        </authorList>
    </citation>
    <scope>NUCLEOTIDE SEQUENCE</scope>
</reference>
<dbReference type="SUPFAM" id="SSF51905">
    <property type="entry name" value="FAD/NAD(P)-binding domain"/>
    <property type="match status" value="1"/>
</dbReference>
<evidence type="ECO:0000313" key="1">
    <source>
        <dbReference type="EMBL" id="CAI9785854.1"/>
    </source>
</evidence>
<protein>
    <submittedName>
        <fullName evidence="1">Uncharacterized protein</fullName>
    </submittedName>
</protein>
<dbReference type="EMBL" id="OU503057">
    <property type="protein sequence ID" value="CAI9785854.1"/>
    <property type="molecule type" value="Genomic_DNA"/>
</dbReference>
<dbReference type="PANTHER" id="PTHR39757:SF9">
    <property type="entry name" value="CAPSANTHIN_CAPSORUBIN SYNTHASE, CHROMOPLAST PROTEIN"/>
    <property type="match status" value="1"/>
</dbReference>
<dbReference type="Pfam" id="PF05834">
    <property type="entry name" value="Lycopene_cycl"/>
    <property type="match status" value="1"/>
</dbReference>